<gene>
    <name evidence="2" type="ORF">EDD27_7867</name>
</gene>
<evidence type="ECO:0000313" key="3">
    <source>
        <dbReference type="Proteomes" id="UP000284824"/>
    </source>
</evidence>
<keyword evidence="1" id="KW-0472">Membrane</keyword>
<accession>A0A438MGV7</accession>
<comment type="caution">
    <text evidence="2">The sequence shown here is derived from an EMBL/GenBank/DDBJ whole genome shotgun (WGS) entry which is preliminary data.</text>
</comment>
<dbReference type="Proteomes" id="UP000284824">
    <property type="component" value="Unassembled WGS sequence"/>
</dbReference>
<organism evidence="2 3">
    <name type="scientific">Nonomuraea polychroma</name>
    <dbReference type="NCBI Taxonomy" id="46176"/>
    <lineage>
        <taxon>Bacteria</taxon>
        <taxon>Bacillati</taxon>
        <taxon>Actinomycetota</taxon>
        <taxon>Actinomycetes</taxon>
        <taxon>Streptosporangiales</taxon>
        <taxon>Streptosporangiaceae</taxon>
        <taxon>Nonomuraea</taxon>
    </lineage>
</organism>
<reference evidence="2 3" key="1">
    <citation type="submission" date="2019-01" db="EMBL/GenBank/DDBJ databases">
        <title>Sequencing the genomes of 1000 actinobacteria strains.</title>
        <authorList>
            <person name="Klenk H.-P."/>
        </authorList>
    </citation>
    <scope>NUCLEOTIDE SEQUENCE [LARGE SCALE GENOMIC DNA]</scope>
    <source>
        <strain evidence="2 3">DSM 43925</strain>
    </source>
</reference>
<proteinExistence type="predicted"/>
<keyword evidence="1" id="KW-0812">Transmembrane</keyword>
<dbReference type="AlphaFoldDB" id="A0A438MGV7"/>
<feature type="transmembrane region" description="Helical" evidence="1">
    <location>
        <begin position="28"/>
        <end position="45"/>
    </location>
</feature>
<feature type="transmembrane region" description="Helical" evidence="1">
    <location>
        <begin position="57"/>
        <end position="75"/>
    </location>
</feature>
<evidence type="ECO:0000313" key="2">
    <source>
        <dbReference type="EMBL" id="RVX45090.1"/>
    </source>
</evidence>
<keyword evidence="1" id="KW-1133">Transmembrane helix</keyword>
<evidence type="ECO:0000256" key="1">
    <source>
        <dbReference type="SAM" id="Phobius"/>
    </source>
</evidence>
<keyword evidence="3" id="KW-1185">Reference proteome</keyword>
<sequence>MGRPNVVWILLGVSLVAMELLELLEVDSWPALVASAISITVVAFVSDLPRQPQLQAAQIPATLLFGAAALIALSLP</sequence>
<dbReference type="EMBL" id="SAUN01000001">
    <property type="protein sequence ID" value="RVX45090.1"/>
    <property type="molecule type" value="Genomic_DNA"/>
</dbReference>
<name>A0A438MGV7_9ACTN</name>
<protein>
    <submittedName>
        <fullName evidence="2">Uncharacterized protein</fullName>
    </submittedName>
</protein>